<dbReference type="Pfam" id="PF01476">
    <property type="entry name" value="LysM"/>
    <property type="match status" value="5"/>
</dbReference>
<keyword evidence="10" id="KW-1185">Reference proteome</keyword>
<dbReference type="Gene3D" id="4.10.80.30">
    <property type="entry name" value="DNA polymerase, domain 6"/>
    <property type="match status" value="1"/>
</dbReference>
<dbReference type="Proteomes" id="UP001554047">
    <property type="component" value="Unassembled WGS sequence"/>
</dbReference>
<dbReference type="PANTHER" id="PTHR34997">
    <property type="entry name" value="AM15"/>
    <property type="match status" value="1"/>
</dbReference>
<evidence type="ECO:0000256" key="1">
    <source>
        <dbReference type="ARBA" id="ARBA00010266"/>
    </source>
</evidence>
<evidence type="ECO:0000313" key="10">
    <source>
        <dbReference type="Proteomes" id="UP001554047"/>
    </source>
</evidence>
<feature type="region of interest" description="Disordered" evidence="7">
    <location>
        <begin position="369"/>
        <end position="388"/>
    </location>
</feature>
<evidence type="ECO:0000256" key="5">
    <source>
        <dbReference type="ARBA" id="ARBA00023026"/>
    </source>
</evidence>
<comment type="similarity">
    <text evidence="1">Belongs to the glycosyl hydrolase 73 family.</text>
</comment>
<keyword evidence="3" id="KW-0081">Bacteriolytic enzyme</keyword>
<proteinExistence type="inferred from homology"/>
<evidence type="ECO:0000313" key="9">
    <source>
        <dbReference type="EMBL" id="MEW3465650.1"/>
    </source>
</evidence>
<evidence type="ECO:0000256" key="7">
    <source>
        <dbReference type="SAM" id="MobiDB-lite"/>
    </source>
</evidence>
<organism evidence="9 10">
    <name type="scientific">Enterococcus entomosocium</name>
    <dbReference type="NCBI Taxonomy" id="3034352"/>
    <lineage>
        <taxon>Bacteria</taxon>
        <taxon>Bacillati</taxon>
        <taxon>Bacillota</taxon>
        <taxon>Bacilli</taxon>
        <taxon>Lactobacillales</taxon>
        <taxon>Enterococcaceae</taxon>
        <taxon>Enterococcus</taxon>
    </lineage>
</organism>
<feature type="region of interest" description="Disordered" evidence="7">
    <location>
        <begin position="439"/>
        <end position="458"/>
    </location>
</feature>
<dbReference type="SMART" id="SM00047">
    <property type="entry name" value="LYZ2"/>
    <property type="match status" value="1"/>
</dbReference>
<comment type="caution">
    <text evidence="9">The sequence shown here is derived from an EMBL/GenBank/DDBJ whole genome shotgun (WGS) entry which is preliminary data.</text>
</comment>
<accession>A0ABV3MB57</accession>
<dbReference type="InterPro" id="IPR036779">
    <property type="entry name" value="LysM_dom_sf"/>
</dbReference>
<dbReference type="InterPro" id="IPR002901">
    <property type="entry name" value="MGlyc_endo_b_GlcNAc-like_dom"/>
</dbReference>
<feature type="domain" description="LysM" evidence="8">
    <location>
        <begin position="522"/>
        <end position="565"/>
    </location>
</feature>
<name>A0ABV3MB57_9ENTE</name>
<dbReference type="Gene3D" id="3.10.350.10">
    <property type="entry name" value="LysM domain"/>
    <property type="match status" value="5"/>
</dbReference>
<keyword evidence="4" id="KW-0147">Chitin-binding</keyword>
<evidence type="ECO:0000256" key="6">
    <source>
        <dbReference type="ARBA" id="ARBA00032108"/>
    </source>
</evidence>
<gene>
    <name evidence="9" type="ORF">AB1I55_06050</name>
</gene>
<reference evidence="9 10" key="1">
    <citation type="submission" date="2024-05" db="EMBL/GenBank/DDBJ databases">
        <title>Human gut microbiome strain richness.</title>
        <authorList>
            <person name="Chen-Liaw A."/>
        </authorList>
    </citation>
    <scope>NUCLEOTIDE SEQUENCE [LARGE SCALE GENOMIC DNA]</scope>
    <source>
        <strain evidence="9 10">J1100102st1_G3_J1100102_180507</strain>
    </source>
</reference>
<evidence type="ECO:0000259" key="8">
    <source>
        <dbReference type="PROSITE" id="PS51782"/>
    </source>
</evidence>
<dbReference type="Pfam" id="PF01832">
    <property type="entry name" value="Glucosaminidase"/>
    <property type="match status" value="1"/>
</dbReference>
<protein>
    <recommendedName>
        <fullName evidence="6">Peptidoglycan hydrolase</fullName>
    </recommendedName>
</protein>
<dbReference type="PRINTS" id="PR01002">
    <property type="entry name" value="FLGFLGJ"/>
</dbReference>
<dbReference type="Gene3D" id="1.10.530.10">
    <property type="match status" value="1"/>
</dbReference>
<sequence>MNTSQSRKVHRQADQSGDKYRVIKKSAVVLGTTLTACSVVAPLVSSVQAEAVETSIAQVSTSNFAAPNTSAFIAEIATYAQPVAQANDLYASVMIAQAILESGWGRSSLSKAPNYNLFGIKGSYNGQTVYMSTLEYLNNQWLTMNEPFKRYPSYTQSFEDNARTLRSTSLQSGVSYYSGAWKSNTTSYLDATAWLAGRYATAPNYASSLNAVIQQFGLTQYDTPASGNAGGGATASASTNTTTTTAAVSTSGSQTYTVASGDSVWSIANKHGISMDQLRSLNNIKNDFVYPGQTLKVNGSTQSTSATSTVSIVNRNTSATTSGNTYTVVSGDSVWSIANKHGISMDQFRSLNNIKNDFVYPGQKVVVSGGSSTNTSSTTTVSTASTASQSSGGTYTVAAGDSVWSIANKHGISMDQFRSLNNIKNDFVYPGQKVVVSGSSATSTSTTTSTTVSSQTSSSAAGNTYTVAAGDSVWSVANKHGISMDQFRNWNNIKNDFIYPGQKVVVKQGGTTATTSTSATNGTYKVASGDSVWGIADKFGITTDQFIQWNNIQNNFIYPGQTVRVK</sequence>
<feature type="domain" description="LysM" evidence="8">
    <location>
        <begin position="463"/>
        <end position="506"/>
    </location>
</feature>
<dbReference type="PROSITE" id="PS51782">
    <property type="entry name" value="LYSM"/>
    <property type="match status" value="5"/>
</dbReference>
<dbReference type="CDD" id="cd00118">
    <property type="entry name" value="LysM"/>
    <property type="match status" value="5"/>
</dbReference>
<keyword evidence="5" id="KW-0843">Virulence</keyword>
<dbReference type="EMBL" id="JBFDTB010000007">
    <property type="protein sequence ID" value="MEW3465650.1"/>
    <property type="molecule type" value="Genomic_DNA"/>
</dbReference>
<evidence type="ECO:0000256" key="2">
    <source>
        <dbReference type="ARBA" id="ARBA00022529"/>
    </source>
</evidence>
<dbReference type="SUPFAM" id="SSF54106">
    <property type="entry name" value="LysM domain"/>
    <property type="match status" value="5"/>
</dbReference>
<dbReference type="InterPro" id="IPR018392">
    <property type="entry name" value="LysM"/>
</dbReference>
<feature type="domain" description="LysM" evidence="8">
    <location>
        <begin position="393"/>
        <end position="436"/>
    </location>
</feature>
<feature type="domain" description="LysM" evidence="8">
    <location>
        <begin position="324"/>
        <end position="367"/>
    </location>
</feature>
<dbReference type="InterPro" id="IPR052210">
    <property type="entry name" value="LysM1-like"/>
</dbReference>
<keyword evidence="2" id="KW-0929">Antimicrobial</keyword>
<dbReference type="SMART" id="SM00257">
    <property type="entry name" value="LysM"/>
    <property type="match status" value="5"/>
</dbReference>
<dbReference type="RefSeq" id="WP_005233372.1">
    <property type="nucleotide sequence ID" value="NZ_JBDKBP010000002.1"/>
</dbReference>
<dbReference type="PANTHER" id="PTHR34997:SF1">
    <property type="entry name" value="PEPTIDOGLYCAN-BINDING LYSIN DOMAIN"/>
    <property type="match status" value="1"/>
</dbReference>
<evidence type="ECO:0000256" key="4">
    <source>
        <dbReference type="ARBA" id="ARBA00022669"/>
    </source>
</evidence>
<evidence type="ECO:0000256" key="3">
    <source>
        <dbReference type="ARBA" id="ARBA00022638"/>
    </source>
</evidence>
<feature type="domain" description="LysM" evidence="8">
    <location>
        <begin position="254"/>
        <end position="297"/>
    </location>
</feature>